<evidence type="ECO:0008006" key="3">
    <source>
        <dbReference type="Google" id="ProtNLM"/>
    </source>
</evidence>
<evidence type="ECO:0000313" key="2">
    <source>
        <dbReference type="Proteomes" id="UP001501442"/>
    </source>
</evidence>
<organism evidence="1 2">
    <name type="scientific">Actinoallomurus vinaceus</name>
    <dbReference type="NCBI Taxonomy" id="1080074"/>
    <lineage>
        <taxon>Bacteria</taxon>
        <taxon>Bacillati</taxon>
        <taxon>Actinomycetota</taxon>
        <taxon>Actinomycetes</taxon>
        <taxon>Streptosporangiales</taxon>
        <taxon>Thermomonosporaceae</taxon>
        <taxon>Actinoallomurus</taxon>
    </lineage>
</organism>
<dbReference type="Proteomes" id="UP001501442">
    <property type="component" value="Unassembled WGS sequence"/>
</dbReference>
<protein>
    <recommendedName>
        <fullName evidence="3">PE domain-containing protein</fullName>
    </recommendedName>
</protein>
<proteinExistence type="predicted"/>
<dbReference type="InterPro" id="IPR045558">
    <property type="entry name" value="DUF6317"/>
</dbReference>
<sequence length="100" mass="11040">MSDGYEVSFSDLAKASAEFSRQGDAYANLMTQKLACPSGGDAAFDKALDVTLNGLYEMHVVLAQAVSAHAYKLDYARRNYQKTEGNVFDYLVRQTPTPTY</sequence>
<dbReference type="RefSeq" id="WP_345441063.1">
    <property type="nucleotide sequence ID" value="NZ_BAABHK010000021.1"/>
</dbReference>
<dbReference type="Pfam" id="PF19840">
    <property type="entry name" value="DUF6317"/>
    <property type="match status" value="1"/>
</dbReference>
<dbReference type="EMBL" id="BAABHK010000021">
    <property type="protein sequence ID" value="GAA4637854.1"/>
    <property type="molecule type" value="Genomic_DNA"/>
</dbReference>
<reference evidence="2" key="1">
    <citation type="journal article" date="2019" name="Int. J. Syst. Evol. Microbiol.">
        <title>The Global Catalogue of Microorganisms (GCM) 10K type strain sequencing project: providing services to taxonomists for standard genome sequencing and annotation.</title>
        <authorList>
            <consortium name="The Broad Institute Genomics Platform"/>
            <consortium name="The Broad Institute Genome Sequencing Center for Infectious Disease"/>
            <person name="Wu L."/>
            <person name="Ma J."/>
        </authorList>
    </citation>
    <scope>NUCLEOTIDE SEQUENCE [LARGE SCALE GENOMIC DNA]</scope>
    <source>
        <strain evidence="2">JCM 17939</strain>
    </source>
</reference>
<evidence type="ECO:0000313" key="1">
    <source>
        <dbReference type="EMBL" id="GAA4637854.1"/>
    </source>
</evidence>
<accession>A0ABP8UUX2</accession>
<gene>
    <name evidence="1" type="ORF">GCM10023196_093300</name>
</gene>
<name>A0ABP8UUX2_9ACTN</name>
<comment type="caution">
    <text evidence="1">The sequence shown here is derived from an EMBL/GenBank/DDBJ whole genome shotgun (WGS) entry which is preliminary data.</text>
</comment>
<keyword evidence="2" id="KW-1185">Reference proteome</keyword>